<accession>A0A851R9T1</accession>
<dbReference type="PANTHER" id="PTHR17615">
    <property type="entry name" value="PROTEIN FAM189A"/>
    <property type="match status" value="1"/>
</dbReference>
<feature type="transmembrane region" description="Helical" evidence="6">
    <location>
        <begin position="73"/>
        <end position="95"/>
    </location>
</feature>
<dbReference type="PANTHER" id="PTHR17615:SF8">
    <property type="entry name" value="ENDOSOMAL TRANSMEMBRANE EPSIN INTERACTOR 1"/>
    <property type="match status" value="1"/>
</dbReference>
<dbReference type="Proteomes" id="UP000631545">
    <property type="component" value="Unassembled WGS sequence"/>
</dbReference>
<feature type="non-terminal residue" evidence="7">
    <location>
        <position position="1"/>
    </location>
</feature>
<dbReference type="EMBL" id="WBND01000675">
    <property type="protein sequence ID" value="NXC88120.1"/>
    <property type="molecule type" value="Genomic_DNA"/>
</dbReference>
<keyword evidence="8" id="KW-1185">Reference proteome</keyword>
<comment type="subcellular location">
    <subcellularLocation>
        <location evidence="1">Membrane</location>
        <topology evidence="1">Multi-pass membrane protein</topology>
    </subcellularLocation>
</comment>
<name>A0A851R9T1_TYCCO</name>
<keyword evidence="4 6" id="KW-0472">Membrane</keyword>
<feature type="transmembrane region" description="Helical" evidence="6">
    <location>
        <begin position="50"/>
        <end position="67"/>
    </location>
</feature>
<reference evidence="7" key="1">
    <citation type="submission" date="2019-09" db="EMBL/GenBank/DDBJ databases">
        <title>Bird 10,000 Genomes (B10K) Project - Family phase.</title>
        <authorList>
            <person name="Zhang G."/>
        </authorList>
    </citation>
    <scope>NUCLEOTIDE SEQUENCE</scope>
    <source>
        <strain evidence="7">OUT-0024</strain>
        <tissue evidence="7">Muscle</tissue>
    </source>
</reference>
<proteinExistence type="inferred from homology"/>
<gene>
    <name evidence="7" type="primary">Fam189a2</name>
    <name evidence="7" type="ORF">CERCOR_R04173</name>
</gene>
<dbReference type="AlphaFoldDB" id="A0A851R9T1"/>
<keyword evidence="3 6" id="KW-1133">Transmembrane helix</keyword>
<dbReference type="Pfam" id="PF04103">
    <property type="entry name" value="CD20"/>
    <property type="match status" value="1"/>
</dbReference>
<evidence type="ECO:0000313" key="7">
    <source>
        <dbReference type="EMBL" id="NXC88120.1"/>
    </source>
</evidence>
<comment type="caution">
    <text evidence="7">The sequence shown here is derived from an EMBL/GenBank/DDBJ whole genome shotgun (WGS) entry which is preliminary data.</text>
</comment>
<dbReference type="InterPro" id="IPR030431">
    <property type="entry name" value="ENTREP1-3"/>
</dbReference>
<evidence type="ECO:0000256" key="5">
    <source>
        <dbReference type="ARBA" id="ARBA00034309"/>
    </source>
</evidence>
<sequence>PPCRPCPPLPFRSLLGLALLQTGLGCALVALGFGALWLSSAPQVKNACPLWAGSSAILCGILGLTTWRRPMLLLVNLFVLLSVISVMLNVTGLILGCQGIQFVSRVPRCDLMDMDENKTCLCCEELHPTKCTEAEAVLKLYHVTSCSAAHLLLKKVLLALSVLNALTATVCFIAAALHYLQILASRRSCTGECEIEDEDHNLDPDDFVPPVPPPSYFAILSSCTPEASHSPPVSGVISLPYIYVTRINGVEVFCPLDPPPPYETVCSLKSSEQLYFDYYFSVSNNSAEEIQERSSRMSFSPSNASCVPAGVSRTAFHPLRKYSKSDPVLLYCQLPQETVLSCETAAPSDVNPQNAVTLRRSSRARAVRGRPQSLIDYKSYMDTKRRVAWILEQSSCSMSPDIHDLVENIKSVLKSDEKHMAEAVSSATFLEQVVMTPSQQATSLRGRVLPFRLHPGLLYLESCGDLSTFTTEGEQLAERRIQRAEHERPHSVVGVVRETVL</sequence>
<feature type="non-terminal residue" evidence="7">
    <location>
        <position position="501"/>
    </location>
</feature>
<evidence type="ECO:0000256" key="6">
    <source>
        <dbReference type="SAM" id="Phobius"/>
    </source>
</evidence>
<evidence type="ECO:0000256" key="2">
    <source>
        <dbReference type="ARBA" id="ARBA00022692"/>
    </source>
</evidence>
<dbReference type="GO" id="GO:0016020">
    <property type="term" value="C:membrane"/>
    <property type="evidence" value="ECO:0007669"/>
    <property type="project" value="UniProtKB-SubCell"/>
</dbReference>
<protein>
    <submittedName>
        <fullName evidence="7">F1892 protein</fullName>
    </submittedName>
</protein>
<dbReference type="InterPro" id="IPR007237">
    <property type="entry name" value="CD20-like"/>
</dbReference>
<evidence type="ECO:0000256" key="4">
    <source>
        <dbReference type="ARBA" id="ARBA00023136"/>
    </source>
</evidence>
<feature type="transmembrane region" description="Helical" evidence="6">
    <location>
        <begin position="157"/>
        <end position="180"/>
    </location>
</feature>
<keyword evidence="2 6" id="KW-0812">Transmembrane</keyword>
<comment type="similarity">
    <text evidence="5">Belongs to the ENTREP family.</text>
</comment>
<evidence type="ECO:0000256" key="3">
    <source>
        <dbReference type="ARBA" id="ARBA00022989"/>
    </source>
</evidence>
<evidence type="ECO:0000256" key="1">
    <source>
        <dbReference type="ARBA" id="ARBA00004141"/>
    </source>
</evidence>
<evidence type="ECO:0000313" key="8">
    <source>
        <dbReference type="Proteomes" id="UP000631545"/>
    </source>
</evidence>
<feature type="transmembrane region" description="Helical" evidence="6">
    <location>
        <begin position="14"/>
        <end position="38"/>
    </location>
</feature>
<organism evidence="7 8">
    <name type="scientific">Tychaedon coryphoeus</name>
    <name type="common">Karoo scrub-robin</name>
    <name type="synonym">Erythropygia coryphaeus</name>
    <dbReference type="NCBI Taxonomy" id="614051"/>
    <lineage>
        <taxon>Eukaryota</taxon>
        <taxon>Metazoa</taxon>
        <taxon>Chordata</taxon>
        <taxon>Craniata</taxon>
        <taxon>Vertebrata</taxon>
        <taxon>Euteleostomi</taxon>
        <taxon>Archelosauria</taxon>
        <taxon>Archosauria</taxon>
        <taxon>Dinosauria</taxon>
        <taxon>Saurischia</taxon>
        <taxon>Theropoda</taxon>
        <taxon>Coelurosauria</taxon>
        <taxon>Aves</taxon>
        <taxon>Neognathae</taxon>
        <taxon>Neoaves</taxon>
        <taxon>Telluraves</taxon>
        <taxon>Australaves</taxon>
        <taxon>Passeriformes</taxon>
        <taxon>Muscicapidae</taxon>
        <taxon>Cercotrichas</taxon>
    </lineage>
</organism>